<sequence length="56" mass="6606">MSEPTFEQKQDHYHKIRRSNYLASLRLEGFDTQPADVDKPLPTREAVLAKYRNTSR</sequence>
<dbReference type="RefSeq" id="WP_124421665.1">
    <property type="nucleotide sequence ID" value="NZ_JXCQ01000007.1"/>
</dbReference>
<evidence type="ECO:0008006" key="3">
    <source>
        <dbReference type="Google" id="ProtNLM"/>
    </source>
</evidence>
<evidence type="ECO:0000313" key="2">
    <source>
        <dbReference type="Proteomes" id="UP000032210"/>
    </source>
</evidence>
<comment type="caution">
    <text evidence="1">The sequence shown here is derived from an EMBL/GenBank/DDBJ whole genome shotgun (WGS) entry which is preliminary data.</text>
</comment>
<dbReference type="AlphaFoldDB" id="A0A0D0TNJ3"/>
<protein>
    <recommendedName>
        <fullName evidence="3">DUF2559 domain-containing protein</fullName>
    </recommendedName>
</protein>
<organism evidence="1 2">
    <name type="scientific">Pseudomonas fluorescens</name>
    <dbReference type="NCBI Taxonomy" id="294"/>
    <lineage>
        <taxon>Bacteria</taxon>
        <taxon>Pseudomonadati</taxon>
        <taxon>Pseudomonadota</taxon>
        <taxon>Gammaproteobacteria</taxon>
        <taxon>Pseudomonadales</taxon>
        <taxon>Pseudomonadaceae</taxon>
        <taxon>Pseudomonas</taxon>
    </lineage>
</organism>
<dbReference type="PATRIC" id="fig|294.125.peg.1281"/>
<dbReference type="Pfam" id="PF10832">
    <property type="entry name" value="YhfG"/>
    <property type="match status" value="1"/>
</dbReference>
<name>A0A0D0TNJ3_PSEFL</name>
<evidence type="ECO:0000313" key="1">
    <source>
        <dbReference type="EMBL" id="KIR23464.1"/>
    </source>
</evidence>
<proteinExistence type="predicted"/>
<reference evidence="1 2" key="1">
    <citation type="submission" date="2015-01" db="EMBL/GenBank/DDBJ databases">
        <title>Genome sequence of the beneficial rhizobacterium Pseudomonas fluorescens 2-79.</title>
        <authorList>
            <person name="Thuermer A."/>
            <person name="Daniel R."/>
        </authorList>
    </citation>
    <scope>NUCLEOTIDE SEQUENCE [LARGE SCALE GENOMIC DNA]</scope>
    <source>
        <strain evidence="1 2">2-79</strain>
    </source>
</reference>
<accession>A0A0D0TNJ3</accession>
<dbReference type="InterPro" id="IPR022541">
    <property type="entry name" value="YhfG"/>
</dbReference>
<dbReference type="EMBL" id="JXCQ01000007">
    <property type="protein sequence ID" value="KIR23464.1"/>
    <property type="molecule type" value="Genomic_DNA"/>
</dbReference>
<dbReference type="Proteomes" id="UP000032210">
    <property type="component" value="Unassembled WGS sequence"/>
</dbReference>
<gene>
    <name evidence="1" type="ORF">PFLU3_12480</name>
</gene>